<proteinExistence type="predicted"/>
<protein>
    <submittedName>
        <fullName evidence="3">Glycoprotein 120</fullName>
    </submittedName>
</protein>
<name>A0A183TAS9_SCHSO</name>
<dbReference type="AlphaFoldDB" id="A0A183TAS9"/>
<evidence type="ECO:0000313" key="1">
    <source>
        <dbReference type="EMBL" id="VDL99962.1"/>
    </source>
</evidence>
<reference evidence="1 2" key="2">
    <citation type="submission" date="2018-11" db="EMBL/GenBank/DDBJ databases">
        <authorList>
            <consortium name="Pathogen Informatics"/>
        </authorList>
    </citation>
    <scope>NUCLEOTIDE SEQUENCE [LARGE SCALE GENOMIC DNA]</scope>
    <source>
        <strain evidence="1 2">NST_G2</strain>
    </source>
</reference>
<sequence length="103" mass="11590">MGIYCDGRFGTPIVYRTIVYINSPRVQTPNGIFTTAVNDRRFVDDCAFNATTMEADMQKSMDLFVTGCATFCLNINKEKRQSCIIRHPKLNITVLGSHSTAYN</sequence>
<dbReference type="OrthoDB" id="425681at2759"/>
<reference evidence="3" key="1">
    <citation type="submission" date="2016-06" db="UniProtKB">
        <authorList>
            <consortium name="WormBaseParasite"/>
        </authorList>
    </citation>
    <scope>IDENTIFICATION</scope>
</reference>
<keyword evidence="2" id="KW-1185">Reference proteome</keyword>
<accession>A0A183TAS9</accession>
<dbReference type="Proteomes" id="UP000275846">
    <property type="component" value="Unassembled WGS sequence"/>
</dbReference>
<dbReference type="EMBL" id="UYSU01038194">
    <property type="protein sequence ID" value="VDL99962.1"/>
    <property type="molecule type" value="Genomic_DNA"/>
</dbReference>
<dbReference type="WBParaSite" id="SSLN_0001409201-mRNA-1">
    <property type="protein sequence ID" value="SSLN_0001409201-mRNA-1"/>
    <property type="gene ID" value="SSLN_0001409201"/>
</dbReference>
<evidence type="ECO:0000313" key="2">
    <source>
        <dbReference type="Proteomes" id="UP000275846"/>
    </source>
</evidence>
<evidence type="ECO:0000313" key="3">
    <source>
        <dbReference type="WBParaSite" id="SSLN_0001409201-mRNA-1"/>
    </source>
</evidence>
<gene>
    <name evidence="1" type="ORF">SSLN_LOCUS13577</name>
</gene>
<organism evidence="3">
    <name type="scientific">Schistocephalus solidus</name>
    <name type="common">Tapeworm</name>
    <dbReference type="NCBI Taxonomy" id="70667"/>
    <lineage>
        <taxon>Eukaryota</taxon>
        <taxon>Metazoa</taxon>
        <taxon>Spiralia</taxon>
        <taxon>Lophotrochozoa</taxon>
        <taxon>Platyhelminthes</taxon>
        <taxon>Cestoda</taxon>
        <taxon>Eucestoda</taxon>
        <taxon>Diphyllobothriidea</taxon>
        <taxon>Diphyllobothriidae</taxon>
        <taxon>Schistocephalus</taxon>
    </lineage>
</organism>